<dbReference type="InterPro" id="IPR036638">
    <property type="entry name" value="HLH_DNA-bd_sf"/>
</dbReference>
<protein>
    <recommendedName>
        <fullName evidence="2">BHLH domain-containing protein</fullName>
    </recommendedName>
</protein>
<dbReference type="GO" id="GO:0046983">
    <property type="term" value="F:protein dimerization activity"/>
    <property type="evidence" value="ECO:0007669"/>
    <property type="project" value="InterPro"/>
</dbReference>
<feature type="domain" description="BHLH" evidence="2">
    <location>
        <begin position="383"/>
        <end position="486"/>
    </location>
</feature>
<feature type="compositionally biased region" description="Basic and acidic residues" evidence="1">
    <location>
        <begin position="433"/>
        <end position="443"/>
    </location>
</feature>
<evidence type="ECO:0000256" key="1">
    <source>
        <dbReference type="SAM" id="MobiDB-lite"/>
    </source>
</evidence>
<dbReference type="AlphaFoldDB" id="A0A420I7M7"/>
<feature type="region of interest" description="Disordered" evidence="1">
    <location>
        <begin position="291"/>
        <end position="353"/>
    </location>
</feature>
<name>A0A420I7M7_9PEZI</name>
<feature type="compositionally biased region" description="Basic and acidic residues" evidence="1">
    <location>
        <begin position="336"/>
        <end position="347"/>
    </location>
</feature>
<organism evidence="3 4">
    <name type="scientific">Golovinomyces cichoracearum</name>
    <dbReference type="NCBI Taxonomy" id="62708"/>
    <lineage>
        <taxon>Eukaryota</taxon>
        <taxon>Fungi</taxon>
        <taxon>Dikarya</taxon>
        <taxon>Ascomycota</taxon>
        <taxon>Pezizomycotina</taxon>
        <taxon>Leotiomycetes</taxon>
        <taxon>Erysiphales</taxon>
        <taxon>Erysiphaceae</taxon>
        <taxon>Golovinomyces</taxon>
    </lineage>
</organism>
<feature type="region of interest" description="Disordered" evidence="1">
    <location>
        <begin position="267"/>
        <end position="286"/>
    </location>
</feature>
<dbReference type="InterPro" id="IPR011598">
    <property type="entry name" value="bHLH_dom"/>
</dbReference>
<dbReference type="OrthoDB" id="2133190at2759"/>
<sequence length="528" mass="58477">MANSFQQPVDYFLRLNQQKNLNYTPTLPLNWDASTNILYPSGLGSISSNSSQLSSLNTEFSNYDISGVDSNGTSSCTSSYIHSAPADVFSVGILEDWMYWDNNSNRALSSSPSKTIYTNVTTPPTTYLKSEASRSPNLGSSYSGNVCSPSYNENNCSMEDALIENSMCVNRQEITFQSPTPKSPENLTKPKSLIQNHKNDHLMPFSSSFESSSDFFNTEKSCEVKSDKEKKKIATKIDKTVVGNNNLSDFPIISHRQELCHQKISNNKHGQSEGAQAGIEERPLGLNAMERSKTDSSKIEEFGSSSTPLRSLQSYSGLHSGKSMHAYSISRKRKSHYESQDTKKGIIDPEGTTKSLFSIDNSKDHDEAQVDGTLHSVGRTIIPKKTAHNMIEKRYRTNLNDKIAALRDAVPSLRVAVRNDLGFVQDSTGKSNTSERGEKRHDSNVGSTRKTRTLDPEIENLQGLTVAHKLNKATILTKAAEYIAHLEKRNLALLNENTALKGRINALKILDLSVNSGEDTWMERLIGP</sequence>
<dbReference type="EMBL" id="MCBR01011742">
    <property type="protein sequence ID" value="RKF65681.1"/>
    <property type="molecule type" value="Genomic_DNA"/>
</dbReference>
<dbReference type="PANTHER" id="PTHR47336:SF2">
    <property type="entry name" value="TRANSCRIPTION FACTOR HMS1-RELATED"/>
    <property type="match status" value="1"/>
</dbReference>
<dbReference type="PANTHER" id="PTHR47336">
    <property type="entry name" value="TRANSCRIPTION FACTOR HMS1-RELATED"/>
    <property type="match status" value="1"/>
</dbReference>
<dbReference type="SMART" id="SM00353">
    <property type="entry name" value="HLH"/>
    <property type="match status" value="1"/>
</dbReference>
<feature type="compositionally biased region" description="Basic and acidic residues" evidence="1">
    <location>
        <begin position="291"/>
        <end position="301"/>
    </location>
</feature>
<feature type="compositionally biased region" description="Polar residues" evidence="1">
    <location>
        <begin position="303"/>
        <end position="317"/>
    </location>
</feature>
<dbReference type="Pfam" id="PF00010">
    <property type="entry name" value="HLH"/>
    <property type="match status" value="1"/>
</dbReference>
<dbReference type="SUPFAM" id="SSF47459">
    <property type="entry name" value="HLH, helix-loop-helix DNA-binding domain"/>
    <property type="match status" value="1"/>
</dbReference>
<evidence type="ECO:0000313" key="4">
    <source>
        <dbReference type="Proteomes" id="UP000285405"/>
    </source>
</evidence>
<proteinExistence type="predicted"/>
<dbReference type="PROSITE" id="PS50888">
    <property type="entry name" value="BHLH"/>
    <property type="match status" value="1"/>
</dbReference>
<dbReference type="Gene3D" id="4.10.280.10">
    <property type="entry name" value="Helix-loop-helix DNA-binding domain"/>
    <property type="match status" value="1"/>
</dbReference>
<dbReference type="Proteomes" id="UP000285405">
    <property type="component" value="Unassembled WGS sequence"/>
</dbReference>
<evidence type="ECO:0000313" key="3">
    <source>
        <dbReference type="EMBL" id="RKF65681.1"/>
    </source>
</evidence>
<comment type="caution">
    <text evidence="3">The sequence shown here is derived from an EMBL/GenBank/DDBJ whole genome shotgun (WGS) entry which is preliminary data.</text>
</comment>
<dbReference type="InterPro" id="IPR052099">
    <property type="entry name" value="Regulatory_TF_Diverse"/>
</dbReference>
<gene>
    <name evidence="3" type="ORF">GcC1_117008</name>
</gene>
<accession>A0A420I7M7</accession>
<feature type="region of interest" description="Disordered" evidence="1">
    <location>
        <begin position="424"/>
        <end position="454"/>
    </location>
</feature>
<reference evidence="3 4" key="1">
    <citation type="journal article" date="2018" name="BMC Genomics">
        <title>Comparative genome analyses reveal sequence features reflecting distinct modes of host-adaptation between dicot and monocot powdery mildew.</title>
        <authorList>
            <person name="Wu Y."/>
            <person name="Ma X."/>
            <person name="Pan Z."/>
            <person name="Kale S.D."/>
            <person name="Song Y."/>
            <person name="King H."/>
            <person name="Zhang Q."/>
            <person name="Presley C."/>
            <person name="Deng X."/>
            <person name="Wei C.I."/>
            <person name="Xiao S."/>
        </authorList>
    </citation>
    <scope>NUCLEOTIDE SEQUENCE [LARGE SCALE GENOMIC DNA]</scope>
    <source>
        <strain evidence="3">UCSC1</strain>
    </source>
</reference>
<evidence type="ECO:0000259" key="2">
    <source>
        <dbReference type="PROSITE" id="PS50888"/>
    </source>
</evidence>